<dbReference type="Proteomes" id="UP000217944">
    <property type="component" value="Unassembled WGS sequence"/>
</dbReference>
<reference evidence="2 3" key="1">
    <citation type="journal article" date="2017" name="Syst. Appl. Microbiol.">
        <title>Lebetimonas natsushimae sp. nov., a novel strictly anaerobic, moderately thermophilic chemoautotroph isolated from a deep-sea hydrothermal vent polychaete nest in the Mid-Okinawa Trough.</title>
        <authorList>
            <person name="Nagata R."/>
            <person name="Takaki Y."/>
            <person name="Tame A."/>
            <person name="Nunoura T."/>
            <person name="Muto H."/>
            <person name="Mino S."/>
            <person name="Sawayama S."/>
            <person name="Takai K."/>
            <person name="Nakagawa S."/>
        </authorList>
    </citation>
    <scope>NUCLEOTIDE SEQUENCE [LARGE SCALE GENOMIC DNA]</scope>
    <source>
        <strain evidence="2 3">HS1857</strain>
    </source>
</reference>
<dbReference type="PANTHER" id="PTHR13696:SF52">
    <property type="entry name" value="PARA FAMILY PROTEIN CT_582"/>
    <property type="match status" value="1"/>
</dbReference>
<protein>
    <recommendedName>
        <fullName evidence="1">AAA domain-containing protein</fullName>
    </recommendedName>
</protein>
<evidence type="ECO:0000259" key="1">
    <source>
        <dbReference type="Pfam" id="PF13614"/>
    </source>
</evidence>
<dbReference type="AlphaFoldDB" id="A0A292Y9C1"/>
<dbReference type="InterPro" id="IPR027417">
    <property type="entry name" value="P-loop_NTPase"/>
</dbReference>
<dbReference type="Pfam" id="PF13614">
    <property type="entry name" value="AAA_31"/>
    <property type="match status" value="1"/>
</dbReference>
<organism evidence="2 3">
    <name type="scientific">Lebetimonas natsushimae</name>
    <dbReference type="NCBI Taxonomy" id="1936991"/>
    <lineage>
        <taxon>Bacteria</taxon>
        <taxon>Pseudomonadati</taxon>
        <taxon>Campylobacterota</taxon>
        <taxon>Epsilonproteobacteria</taxon>
        <taxon>Nautiliales</taxon>
        <taxon>Nautiliaceae</taxon>
        <taxon>Lebetimonas</taxon>
    </lineage>
</organism>
<name>A0A292Y9C1_9BACT</name>
<evidence type="ECO:0000313" key="2">
    <source>
        <dbReference type="EMBL" id="GAX87472.1"/>
    </source>
</evidence>
<proteinExistence type="predicted"/>
<dbReference type="EMBL" id="BDME01000001">
    <property type="protein sequence ID" value="GAX87472.1"/>
    <property type="molecule type" value="Genomic_DNA"/>
</dbReference>
<accession>A0A292Y9C1</accession>
<sequence length="220" mass="25293">MIIAIYNIKGGVGKTTTSINLTFTAAKNNKVLLWDLDIQGASSYFFNKNPKKRKIFKKSIEKIIKNTKYPNIDIIPADTSLERYKNSIKTILQDLKSLYDIIIIDAPAVLSPLTKDIVKYSDIVIVPVLPNILSLRTYNQLLKENLNKNIKLFVNGYENKPTHKEIIKCVLKLPKSQYLKTYIPKDEKIEAMPFERMSVVEKYPKSPVSRAYEKLLKEII</sequence>
<dbReference type="CDD" id="cd02042">
    <property type="entry name" value="ParAB_family"/>
    <property type="match status" value="1"/>
</dbReference>
<gene>
    <name evidence="2" type="ORF">LNAT_P0768</name>
</gene>
<keyword evidence="3" id="KW-1185">Reference proteome</keyword>
<dbReference type="InterPro" id="IPR025669">
    <property type="entry name" value="AAA_dom"/>
</dbReference>
<dbReference type="OrthoDB" id="7827693at2"/>
<comment type="caution">
    <text evidence="2">The sequence shown here is derived from an EMBL/GenBank/DDBJ whole genome shotgun (WGS) entry which is preliminary data.</text>
</comment>
<dbReference type="Gene3D" id="3.40.50.300">
    <property type="entry name" value="P-loop containing nucleotide triphosphate hydrolases"/>
    <property type="match status" value="1"/>
</dbReference>
<evidence type="ECO:0000313" key="3">
    <source>
        <dbReference type="Proteomes" id="UP000217944"/>
    </source>
</evidence>
<feature type="domain" description="AAA" evidence="1">
    <location>
        <begin position="2"/>
        <end position="144"/>
    </location>
</feature>
<dbReference type="RefSeq" id="WP_096258606.1">
    <property type="nucleotide sequence ID" value="NZ_BDME01000001.1"/>
</dbReference>
<dbReference type="SUPFAM" id="SSF52540">
    <property type="entry name" value="P-loop containing nucleoside triphosphate hydrolases"/>
    <property type="match status" value="1"/>
</dbReference>
<dbReference type="PANTHER" id="PTHR13696">
    <property type="entry name" value="P-LOOP CONTAINING NUCLEOSIDE TRIPHOSPHATE HYDROLASE"/>
    <property type="match status" value="1"/>
</dbReference>
<dbReference type="InterPro" id="IPR050678">
    <property type="entry name" value="DNA_Partitioning_ATPase"/>
</dbReference>